<dbReference type="KEGG" id="png:PNIG_b0283"/>
<reference evidence="2 3" key="1">
    <citation type="submission" date="2015-03" db="EMBL/GenBank/DDBJ databases">
        <authorList>
            <person name="Xie B.-B."/>
            <person name="Rong J.-C."/>
            <person name="Qin Q.-L."/>
            <person name="Zhang Y.-Z."/>
        </authorList>
    </citation>
    <scope>NUCLEOTIDE SEQUENCE [LARGE SCALE GENOMIC DNA]</scope>
    <source>
        <strain evidence="2 3">KMM 661</strain>
    </source>
</reference>
<evidence type="ECO:0000313" key="2">
    <source>
        <dbReference type="EMBL" id="ASM55903.1"/>
    </source>
</evidence>
<dbReference type="RefSeq" id="WP_089369136.1">
    <property type="nucleotide sequence ID" value="NZ_BJXZ01000039.1"/>
</dbReference>
<dbReference type="SUPFAM" id="SSF52266">
    <property type="entry name" value="SGNH hydrolase"/>
    <property type="match status" value="1"/>
</dbReference>
<protein>
    <recommendedName>
        <fullName evidence="1">SGNH hydrolase-type esterase domain-containing protein</fullName>
    </recommendedName>
</protein>
<accession>A0AAC9ULH8</accession>
<dbReference type="GO" id="GO:0016788">
    <property type="term" value="F:hydrolase activity, acting on ester bonds"/>
    <property type="evidence" value="ECO:0007669"/>
    <property type="project" value="UniProtKB-ARBA"/>
</dbReference>
<dbReference type="Pfam" id="PF13472">
    <property type="entry name" value="Lipase_GDSL_2"/>
    <property type="match status" value="1"/>
</dbReference>
<evidence type="ECO:0000313" key="3">
    <source>
        <dbReference type="Proteomes" id="UP000198329"/>
    </source>
</evidence>
<dbReference type="Gene3D" id="3.40.50.1110">
    <property type="entry name" value="SGNH hydrolase"/>
    <property type="match status" value="1"/>
</dbReference>
<dbReference type="InterPro" id="IPR036514">
    <property type="entry name" value="SGNH_hydro_sf"/>
</dbReference>
<dbReference type="EMBL" id="CP011037">
    <property type="protein sequence ID" value="ASM55903.1"/>
    <property type="molecule type" value="Genomic_DNA"/>
</dbReference>
<dbReference type="Proteomes" id="UP000198329">
    <property type="component" value="Chromosome II"/>
</dbReference>
<organism evidence="2 3">
    <name type="scientific">Pseudoalteromonas nigrifaciens</name>
    <dbReference type="NCBI Taxonomy" id="28109"/>
    <lineage>
        <taxon>Bacteria</taxon>
        <taxon>Pseudomonadati</taxon>
        <taxon>Pseudomonadota</taxon>
        <taxon>Gammaproteobacteria</taxon>
        <taxon>Alteromonadales</taxon>
        <taxon>Pseudoalteromonadaceae</taxon>
        <taxon>Pseudoalteromonas</taxon>
    </lineage>
</organism>
<proteinExistence type="predicted"/>
<dbReference type="GeneID" id="300943512"/>
<evidence type="ECO:0000259" key="1">
    <source>
        <dbReference type="Pfam" id="PF13472"/>
    </source>
</evidence>
<sequence>MIKNILCFGDSNTWGLNPQTGKRFSATVRWPAKLAVKLGANFTIIEAGQPNRALVNNPPFAGELSGVTYLQSYLNELKIDLIIIDLGTNDLKNRFSLNAHDIAAGLTALIDSILNFYEQSNAPGSPKILILSPAHVREVGSYAGVYKGAEQKVVQLAAAFENVASIKQCSFYDLARIVSVSNEDGVHLDEKQHQKISDALEAIIREF</sequence>
<feature type="domain" description="SGNH hydrolase-type esterase" evidence="1">
    <location>
        <begin position="7"/>
        <end position="194"/>
    </location>
</feature>
<dbReference type="CDD" id="cd01839">
    <property type="entry name" value="SGNH_arylesterase_like"/>
    <property type="match status" value="1"/>
</dbReference>
<keyword evidence="3" id="KW-1185">Reference proteome</keyword>
<gene>
    <name evidence="2" type="ORF">PNIG_b0283</name>
</gene>
<name>A0AAC9ULH8_9GAMM</name>
<dbReference type="AlphaFoldDB" id="A0AAC9ULH8"/>
<dbReference type="InterPro" id="IPR013830">
    <property type="entry name" value="SGNH_hydro"/>
</dbReference>